<dbReference type="AlphaFoldDB" id="A0A2H3SPY4"/>
<gene>
    <name evidence="3" type="ORF">FRV6_02720</name>
</gene>
<dbReference type="VEuPathDB" id="FungiDB:FOC4_g10010422"/>
<protein>
    <submittedName>
        <fullName evidence="3">Related to tol protein</fullName>
    </submittedName>
</protein>
<evidence type="ECO:0000313" key="4">
    <source>
        <dbReference type="Proteomes" id="UP000219369"/>
    </source>
</evidence>
<dbReference type="EMBL" id="FMJY01000002">
    <property type="protein sequence ID" value="SCO78507.1"/>
    <property type="molecule type" value="Genomic_DNA"/>
</dbReference>
<evidence type="ECO:0000259" key="2">
    <source>
        <dbReference type="Pfam" id="PF06985"/>
    </source>
</evidence>
<dbReference type="VEuPathDB" id="FungiDB:FOXG_13013"/>
<evidence type="ECO:0000256" key="1">
    <source>
        <dbReference type="SAM" id="MobiDB-lite"/>
    </source>
</evidence>
<feature type="region of interest" description="Disordered" evidence="1">
    <location>
        <begin position="537"/>
        <end position="557"/>
    </location>
</feature>
<evidence type="ECO:0000313" key="3">
    <source>
        <dbReference type="EMBL" id="SCO78507.1"/>
    </source>
</evidence>
<name>A0A2H3SPY4_FUSOX</name>
<accession>A0A2H3SPY4</accession>
<organism evidence="3 4">
    <name type="scientific">Fusarium oxysporum</name>
    <name type="common">Fusarium vascular wilt</name>
    <dbReference type="NCBI Taxonomy" id="5507"/>
    <lineage>
        <taxon>Eukaryota</taxon>
        <taxon>Fungi</taxon>
        <taxon>Dikarya</taxon>
        <taxon>Ascomycota</taxon>
        <taxon>Pezizomycotina</taxon>
        <taxon>Sordariomycetes</taxon>
        <taxon>Hypocreomycetidae</taxon>
        <taxon>Hypocreales</taxon>
        <taxon>Nectriaceae</taxon>
        <taxon>Fusarium</taxon>
        <taxon>Fusarium oxysporum species complex</taxon>
    </lineage>
</organism>
<dbReference type="OrthoDB" id="5135333at2759"/>
<reference evidence="4" key="1">
    <citation type="submission" date="2016-09" db="EMBL/GenBank/DDBJ databases">
        <authorList>
            <person name="Guldener U."/>
        </authorList>
    </citation>
    <scope>NUCLEOTIDE SEQUENCE [LARGE SCALE GENOMIC DNA]</scope>
    <source>
        <strain evidence="4">V64-1</strain>
    </source>
</reference>
<proteinExistence type="predicted"/>
<dbReference type="VEuPathDB" id="FungiDB:FOZG_14719"/>
<dbReference type="VEuPathDB" id="FungiDB:FOMG_08790"/>
<dbReference type="VEuPathDB" id="FungiDB:HZS61_007064"/>
<dbReference type="PANTHER" id="PTHR33112">
    <property type="entry name" value="DOMAIN PROTEIN, PUTATIVE-RELATED"/>
    <property type="match status" value="1"/>
</dbReference>
<feature type="domain" description="Heterokaryon incompatibility" evidence="2">
    <location>
        <begin position="181"/>
        <end position="332"/>
    </location>
</feature>
<dbReference type="Pfam" id="PF06985">
    <property type="entry name" value="HET"/>
    <property type="match status" value="1"/>
</dbReference>
<dbReference type="VEuPathDB" id="FungiDB:FOIG_14062"/>
<sequence length="743" mass="85317">MAAPTTLSATDYIPSWASDCPTCEAIWCLFADPESFSEVSFGSHQDIASIKCPNHKELAQTFSDFILSEDHEGEQFENGDMGLKRLHKGLDVMIIHSLSKLGSGWNLRLANKHDIPSHPGHVRLLDTKWADVEILKKWKHRCLSSHGEKCENPLKVWPARPAWLIDVQDQCIVPGHISGAYVAISYTYGKHTPRVVTSNDFMRLEEPSALTTSPYSNYVSPMIRHAMYITMLIGERYLWADALCITHFNPEAASEQLQSMGAIYANAIVTIIAADSDSESGILGLKGVSHSREIIQPTIPFGDETLVRRWSRNLEGIGYFRPYFSRGWTFQEYAMSKRKIIFHDFDLHWACACSTWNEDLTLDTESDMTVQLQPNLLMAGIPDELFLGRYINSYNERSLTFDEDAFPAISGLLSIFSRSFKGGFLYGLPEMFFDHSLGWEPSYVFDLGLQRRVPSERPIQKQFASSDLPSWSWLGWKGSVDTYYPAIQVIDQMDYIEEVFPITEWYTSSSPMASPEERRRIHATWYERRDGYKDFTKPMPPGWTRRDATTGTSPQKVPRLYPEGCDRWVFKHEAMPELWGEPLEWYYPFPLKEIQASTPPFMPEQTQYLFCETVQARLSGYSQDPSEPELEEDHRVILCDRLGSVIGSIKVPNQDLRDRFPKTFEAYEEGFAVDIVAVCKLKRDSKTWNEEKRDFDFPVIKEDLYLILWIEWKEGIAYRLASGRVNAAKWERLDLEKVSLVLG</sequence>
<dbReference type="Proteomes" id="UP000219369">
    <property type="component" value="Unassembled WGS sequence"/>
</dbReference>
<dbReference type="VEuPathDB" id="FungiDB:FOC1_g10013662"/>
<dbReference type="InterPro" id="IPR010730">
    <property type="entry name" value="HET"/>
</dbReference>
<dbReference type="PANTHER" id="PTHR33112:SF12">
    <property type="entry name" value="HETEROKARYON INCOMPATIBILITY DOMAIN-CONTAINING PROTEIN"/>
    <property type="match status" value="1"/>
</dbReference>